<dbReference type="PRINTS" id="PR00413">
    <property type="entry name" value="HADHALOGNASE"/>
</dbReference>
<gene>
    <name evidence="5" type="ORF">VF724_02415</name>
</gene>
<keyword evidence="6" id="KW-1185">Reference proteome</keyword>
<evidence type="ECO:0000256" key="2">
    <source>
        <dbReference type="ARBA" id="ARBA00022723"/>
    </source>
</evidence>
<dbReference type="RefSeq" id="WP_371752618.1">
    <property type="nucleotide sequence ID" value="NZ_JAYJLD010000002.1"/>
</dbReference>
<dbReference type="Gene3D" id="1.20.120.710">
    <property type="entry name" value="Haloacid dehalogenase hydrolase-like domain"/>
    <property type="match status" value="1"/>
</dbReference>
<evidence type="ECO:0000256" key="4">
    <source>
        <dbReference type="ARBA" id="ARBA00022842"/>
    </source>
</evidence>
<comment type="cofactor">
    <cofactor evidence="1">
        <name>Mg(2+)</name>
        <dbReference type="ChEBI" id="CHEBI:18420"/>
    </cofactor>
</comment>
<evidence type="ECO:0000256" key="1">
    <source>
        <dbReference type="ARBA" id="ARBA00001946"/>
    </source>
</evidence>
<keyword evidence="4" id="KW-0460">Magnesium</keyword>
<dbReference type="EMBL" id="JAYJLD010000002">
    <property type="protein sequence ID" value="MEB3100512.1"/>
    <property type="molecule type" value="Genomic_DNA"/>
</dbReference>
<dbReference type="InterPro" id="IPR051400">
    <property type="entry name" value="HAD-like_hydrolase"/>
</dbReference>
<dbReference type="InterPro" id="IPR023214">
    <property type="entry name" value="HAD_sf"/>
</dbReference>
<dbReference type="InterPro" id="IPR006549">
    <property type="entry name" value="HAD-SF_hydro_IIIA"/>
</dbReference>
<dbReference type="Pfam" id="PF13419">
    <property type="entry name" value="HAD_2"/>
    <property type="match status" value="1"/>
</dbReference>
<reference evidence="5" key="1">
    <citation type="submission" date="2023-12" db="EMBL/GenBank/DDBJ databases">
        <title>Fervidustalea candida gen. nov., sp. nov., a novel member of the family Paenibacillaceae isolated from a geothermal area.</title>
        <authorList>
            <person name="Li W.-J."/>
            <person name="Jiao J.-Y."/>
            <person name="Chen Y."/>
        </authorList>
    </citation>
    <scope>NUCLEOTIDE SEQUENCE</scope>
    <source>
        <strain evidence="5">SYSU GA230002</strain>
    </source>
</reference>
<accession>A0ABU5ZDC9</accession>
<dbReference type="EC" id="3.1.3.-" evidence="5"/>
<comment type="caution">
    <text evidence="5">The sequence shown here is derived from an EMBL/GenBank/DDBJ whole genome shotgun (WGS) entry which is preliminary data.</text>
</comment>
<dbReference type="PANTHER" id="PTHR46470">
    <property type="entry name" value="N-ACYLNEURAMINATE-9-PHOSPHATASE"/>
    <property type="match status" value="1"/>
</dbReference>
<dbReference type="InterPro" id="IPR041492">
    <property type="entry name" value="HAD_2"/>
</dbReference>
<dbReference type="Proteomes" id="UP001310386">
    <property type="component" value="Unassembled WGS sequence"/>
</dbReference>
<keyword evidence="3 5" id="KW-0378">Hydrolase</keyword>
<dbReference type="SFLD" id="SFLDS00003">
    <property type="entry name" value="Haloacid_Dehalogenase"/>
    <property type="match status" value="1"/>
</dbReference>
<dbReference type="InterPro" id="IPR006439">
    <property type="entry name" value="HAD-SF_hydro_IA"/>
</dbReference>
<evidence type="ECO:0000313" key="5">
    <source>
        <dbReference type="EMBL" id="MEB3100512.1"/>
    </source>
</evidence>
<dbReference type="Gene3D" id="3.40.50.1000">
    <property type="entry name" value="HAD superfamily/HAD-like"/>
    <property type="match status" value="1"/>
</dbReference>
<dbReference type="SUPFAM" id="SSF56784">
    <property type="entry name" value="HAD-like"/>
    <property type="match status" value="1"/>
</dbReference>
<dbReference type="SFLD" id="SFLDG01129">
    <property type="entry name" value="C1.5:_HAD__Beta-PGM__Phosphata"/>
    <property type="match status" value="1"/>
</dbReference>
<dbReference type="NCBIfam" id="TIGR01549">
    <property type="entry name" value="HAD-SF-IA-v1"/>
    <property type="match status" value="1"/>
</dbReference>
<proteinExistence type="predicted"/>
<dbReference type="InterPro" id="IPR036412">
    <property type="entry name" value="HAD-like_sf"/>
</dbReference>
<organism evidence="5 6">
    <name type="scientific">Ferviditalea candida</name>
    <dbReference type="NCBI Taxonomy" id="3108399"/>
    <lineage>
        <taxon>Bacteria</taxon>
        <taxon>Bacillati</taxon>
        <taxon>Bacillota</taxon>
        <taxon>Bacilli</taxon>
        <taxon>Bacillales</taxon>
        <taxon>Paenibacillaceae</taxon>
        <taxon>Ferviditalea</taxon>
    </lineage>
</organism>
<keyword evidence="2" id="KW-0479">Metal-binding</keyword>
<name>A0ABU5ZDC9_9BACL</name>
<protein>
    <submittedName>
        <fullName evidence="5">HAD family hydrolase</fullName>
        <ecNumber evidence="5">3.1.3.-</ecNumber>
    </submittedName>
</protein>
<dbReference type="NCBIfam" id="TIGR01509">
    <property type="entry name" value="HAD-SF-IA-v3"/>
    <property type="match status" value="1"/>
</dbReference>
<sequence length="239" mass="27727">MKRYFSPNGKKVIFFDLNGTIIDLQASLESSFKETLEEFTGRWYSEGSGWDPDKILLKYRKLRKTMAQQRHQSSILKETFRGTPIPVNDEFLRSFSRRWKELKAEIVEPYPDVKNTLEKLASRYTLAIISNGNRARRTAQLRRLGIRNIIPDDRLFTPVNGWKKPDPGMFKYALEQLNIPASQAVMVGDSWKNDVFGATRAGMDAVWIRRLGKTSSTMRKVGREKVIMLRSCRQLTEIF</sequence>
<evidence type="ECO:0000256" key="3">
    <source>
        <dbReference type="ARBA" id="ARBA00022801"/>
    </source>
</evidence>
<evidence type="ECO:0000313" key="6">
    <source>
        <dbReference type="Proteomes" id="UP001310386"/>
    </source>
</evidence>
<dbReference type="NCBIfam" id="TIGR01662">
    <property type="entry name" value="HAD-SF-IIIA"/>
    <property type="match status" value="1"/>
</dbReference>
<dbReference type="GO" id="GO:0016787">
    <property type="term" value="F:hydrolase activity"/>
    <property type="evidence" value="ECO:0007669"/>
    <property type="project" value="UniProtKB-KW"/>
</dbReference>
<dbReference type="PANTHER" id="PTHR46470:SF2">
    <property type="entry name" value="GLYCERALDEHYDE 3-PHOSPHATE PHOSPHATASE"/>
    <property type="match status" value="1"/>
</dbReference>